<reference evidence="2 3" key="1">
    <citation type="journal article" date="2016" name="BMC Genomics">
        <title>Genome sequencing and secondary metabolism of the postharvest pathogen Penicillium griseofulvum.</title>
        <authorList>
            <person name="Banani H."/>
            <person name="Marcet-Houben M."/>
            <person name="Ballester A.R."/>
            <person name="Abbruscato P."/>
            <person name="Gonzalez-Candelas L."/>
            <person name="Gabaldon T."/>
            <person name="Spadaro D."/>
        </authorList>
    </citation>
    <scope>NUCLEOTIDE SEQUENCE [LARGE SCALE GENOMIC DNA]</scope>
    <source>
        <strain evidence="2 3">PG3</strain>
    </source>
</reference>
<dbReference type="Proteomes" id="UP000070168">
    <property type="component" value="Unassembled WGS sequence"/>
</dbReference>
<evidence type="ECO:0000256" key="1">
    <source>
        <dbReference type="SAM" id="MobiDB-lite"/>
    </source>
</evidence>
<name>A0A135LDL3_PENPA</name>
<dbReference type="EMBL" id="LHQR01000067">
    <property type="protein sequence ID" value="KXG47043.1"/>
    <property type="molecule type" value="Genomic_DNA"/>
</dbReference>
<dbReference type="AlphaFoldDB" id="A0A135LDL3"/>
<sequence>MPRTEELNRLAVNAERDVNSYQSRQGTGRKSDSTIQAVESGVDEMVDKRFSQPTSVKYGPGSTACDSDRRVIPEEEGGIRDARNRLPRAAQFEGVGGPEDKV</sequence>
<organism evidence="2 3">
    <name type="scientific">Penicillium patulum</name>
    <name type="common">Penicillium griseofulvum</name>
    <dbReference type="NCBI Taxonomy" id="5078"/>
    <lineage>
        <taxon>Eukaryota</taxon>
        <taxon>Fungi</taxon>
        <taxon>Dikarya</taxon>
        <taxon>Ascomycota</taxon>
        <taxon>Pezizomycotina</taxon>
        <taxon>Eurotiomycetes</taxon>
        <taxon>Eurotiomycetidae</taxon>
        <taxon>Eurotiales</taxon>
        <taxon>Aspergillaceae</taxon>
        <taxon>Penicillium</taxon>
    </lineage>
</organism>
<proteinExistence type="predicted"/>
<protein>
    <submittedName>
        <fullName evidence="2">Uncharacterized protein</fullName>
    </submittedName>
</protein>
<evidence type="ECO:0000313" key="3">
    <source>
        <dbReference type="Proteomes" id="UP000070168"/>
    </source>
</evidence>
<gene>
    <name evidence="2" type="ORF">PGRI_037890</name>
</gene>
<feature type="region of interest" description="Disordered" evidence="1">
    <location>
        <begin position="1"/>
        <end position="34"/>
    </location>
</feature>
<dbReference type="OMA" id="MSAEYKG"/>
<dbReference type="RefSeq" id="XP_040645579.1">
    <property type="nucleotide sequence ID" value="XM_040791502.1"/>
</dbReference>
<dbReference type="OrthoDB" id="3359339at2759"/>
<feature type="compositionally biased region" description="Basic and acidic residues" evidence="1">
    <location>
        <begin position="1"/>
        <end position="18"/>
    </location>
</feature>
<feature type="region of interest" description="Disordered" evidence="1">
    <location>
        <begin position="80"/>
        <end position="102"/>
    </location>
</feature>
<keyword evidence="3" id="KW-1185">Reference proteome</keyword>
<feature type="compositionally biased region" description="Polar residues" evidence="1">
    <location>
        <begin position="19"/>
        <end position="34"/>
    </location>
</feature>
<comment type="caution">
    <text evidence="2">The sequence shown here is derived from an EMBL/GenBank/DDBJ whole genome shotgun (WGS) entry which is preliminary data.</text>
</comment>
<dbReference type="GeneID" id="63706802"/>
<evidence type="ECO:0000313" key="2">
    <source>
        <dbReference type="EMBL" id="KXG47043.1"/>
    </source>
</evidence>
<accession>A0A135LDL3</accession>